<gene>
    <name evidence="1" type="ORF">S01H1_68454</name>
</gene>
<reference evidence="1" key="1">
    <citation type="journal article" date="2014" name="Front. Microbiol.">
        <title>High frequency of phylogenetically diverse reductive dehalogenase-homologous genes in deep subseafloor sedimentary metagenomes.</title>
        <authorList>
            <person name="Kawai M."/>
            <person name="Futagami T."/>
            <person name="Toyoda A."/>
            <person name="Takaki Y."/>
            <person name="Nishi S."/>
            <person name="Hori S."/>
            <person name="Arai W."/>
            <person name="Tsubouchi T."/>
            <person name="Morono Y."/>
            <person name="Uchiyama I."/>
            <person name="Ito T."/>
            <person name="Fujiyama A."/>
            <person name="Inagaki F."/>
            <person name="Takami H."/>
        </authorList>
    </citation>
    <scope>NUCLEOTIDE SEQUENCE</scope>
    <source>
        <strain evidence="1">Expedition CK06-06</strain>
    </source>
</reference>
<sequence>MKQKSFIILLVVVLVMASGAIAVKKPDKKIGVNVVLNTGISDAILADIGNYGKVLNVLYEINALTLRAKESVLSTIQSLPYVAGANPDAERNIGPIDTVAAENFADGLSTWNLDAINVTDVGFANRTVAEDGSGVYIAVLDTGLLKGWRQY</sequence>
<evidence type="ECO:0000313" key="1">
    <source>
        <dbReference type="EMBL" id="GAG32255.1"/>
    </source>
</evidence>
<organism evidence="1">
    <name type="scientific">marine sediment metagenome</name>
    <dbReference type="NCBI Taxonomy" id="412755"/>
    <lineage>
        <taxon>unclassified sequences</taxon>
        <taxon>metagenomes</taxon>
        <taxon>ecological metagenomes</taxon>
    </lineage>
</organism>
<evidence type="ECO:0008006" key="2">
    <source>
        <dbReference type="Google" id="ProtNLM"/>
    </source>
</evidence>
<protein>
    <recommendedName>
        <fullName evidence="2">Peptidase S8/S53 domain-containing protein</fullName>
    </recommendedName>
</protein>
<dbReference type="EMBL" id="BARS01045400">
    <property type="protein sequence ID" value="GAG32255.1"/>
    <property type="molecule type" value="Genomic_DNA"/>
</dbReference>
<name>X0WNN2_9ZZZZ</name>
<feature type="non-terminal residue" evidence="1">
    <location>
        <position position="151"/>
    </location>
</feature>
<dbReference type="AlphaFoldDB" id="X0WNN2"/>
<accession>X0WNN2</accession>
<proteinExistence type="predicted"/>
<comment type="caution">
    <text evidence="1">The sequence shown here is derived from an EMBL/GenBank/DDBJ whole genome shotgun (WGS) entry which is preliminary data.</text>
</comment>